<keyword evidence="2" id="KW-1185">Reference proteome</keyword>
<dbReference type="PANTHER" id="PTHR36848:SF2">
    <property type="entry name" value="SECRETED PROTEIN"/>
    <property type="match status" value="1"/>
</dbReference>
<dbReference type="AlphaFoldDB" id="A0A7Z2ZN41"/>
<protein>
    <recommendedName>
        <fullName evidence="3">Alpha-L-rhamnosidase-like protein</fullName>
    </recommendedName>
</protein>
<dbReference type="RefSeq" id="WP_169281974.1">
    <property type="nucleotide sequence ID" value="NZ_CP051680.1"/>
</dbReference>
<dbReference type="InterPro" id="IPR053161">
    <property type="entry name" value="Ulvan_degrading_GH"/>
</dbReference>
<organism evidence="1 2">
    <name type="scientific">Cohnella herbarum</name>
    <dbReference type="NCBI Taxonomy" id="2728023"/>
    <lineage>
        <taxon>Bacteria</taxon>
        <taxon>Bacillati</taxon>
        <taxon>Bacillota</taxon>
        <taxon>Bacilli</taxon>
        <taxon>Bacillales</taxon>
        <taxon>Paenibacillaceae</taxon>
        <taxon>Cohnella</taxon>
    </lineage>
</organism>
<dbReference type="KEGG" id="cheb:HH215_22685"/>
<evidence type="ECO:0000313" key="1">
    <source>
        <dbReference type="EMBL" id="QJD85714.1"/>
    </source>
</evidence>
<dbReference type="PANTHER" id="PTHR36848">
    <property type="entry name" value="DNA-BINDING PROTEIN (PUTATIVE SECRETED PROTEIN)-RELATED"/>
    <property type="match status" value="1"/>
</dbReference>
<sequence>MTTMADRFRAPSSEYRPAPLWVWNDEISEQVIENQLRELKNHGFGGAFVHPRPGLVTEYLSEDWFAKWDYALATAKRLDMKLYIYDENSYPSGFAGGHVPAELPDCLATSATYRIESISKFREGAGSAPKWVVNSNFLKAYAVTATDDGQTLISIDRDMTDIPQEEWHEQCEWIMTIEIVPPQTMSWLGGFAYVDMMRPEVTQAFLKCTYEAYYERFGADFGKHIPAIFTDEPAVTGSGIYNVKKTELPFSYWFAAEFRKRRGYDLLSHLPALFKNVECDWYEKSAVKVRYDYYDTVRELWVENSIQPIAKWCEEHGVAWTGHFLENFWPLAGGMMVSPSIMSAYEYFQWPAIDLLLGSPLRDKPTDDLLVTLLEAKSVANQLGKERVLCEAYGAGGWDSSLDDYKRMGDWLFVHGINFLNQHYTLMTTAGARKRDHPQSFDWRQPWWNDYTEMNDYNGRVSYLLSQGTMNQRILVLHPTTSGYLIPKEEEDSDIMWNKPPLNPDMRAYLAMLQAMTAAQWDFDLGDEYIMERHGSVTGNRLSIGKQSYDAVVLSGDTTNMKASTLALLLRLMDAGGTVLAQGEAGPYVDGEIMPEAFAALSAHPNYRLVGGQEALADELSKVVSLRMVSSVPWPLGMAHMRRELEGNRTAYFFVNHSMEEFRSFIEFQGGTLEHWNLWNGDTEPVAVIRTEFGIGLDFKLQRNESIVLIVSPDEPIATAGIAATNESLKKTNLPAVLQNVVPEEANVIVIDYCDLAVDGKTYSDMNTIEAGHLLFRRRGFNQNPWDNSVQFKRRILDRNDFGADSGFALTYRVITEGELPDAPVYFVAERPQSYALSVNGRPVPWLRGDAWLDHHNGQADIRPFLKQGANELILTADRFDVMLEVEPVYLRGDFSIGSRNGDWVMSRPESVSIGEWTRQGYPFYSGAFLYHYRVEVPDNAASVQALLPKELEATACSIFVNGERVGLIGLDDGGTTDLTSRMLAGTNEITLRVCGGLKNVLGPHHDPDRSRRTAWPNMWRKAPKYGKPAADDYDLISYGAGDHLRFEAIIRE</sequence>
<gene>
    <name evidence="1" type="ORF">HH215_22685</name>
</gene>
<dbReference type="InterPro" id="IPR008979">
    <property type="entry name" value="Galactose-bd-like_sf"/>
</dbReference>
<proteinExistence type="predicted"/>
<dbReference type="SUPFAM" id="SSF49785">
    <property type="entry name" value="Galactose-binding domain-like"/>
    <property type="match status" value="1"/>
</dbReference>
<name>A0A7Z2ZN41_9BACL</name>
<dbReference type="Proteomes" id="UP000502248">
    <property type="component" value="Chromosome"/>
</dbReference>
<dbReference type="EMBL" id="CP051680">
    <property type="protein sequence ID" value="QJD85714.1"/>
    <property type="molecule type" value="Genomic_DNA"/>
</dbReference>
<evidence type="ECO:0000313" key="2">
    <source>
        <dbReference type="Proteomes" id="UP000502248"/>
    </source>
</evidence>
<reference evidence="1 2" key="1">
    <citation type="submission" date="2020-04" db="EMBL/GenBank/DDBJ databases">
        <title>Genome sequencing of novel species.</title>
        <authorList>
            <person name="Heo J."/>
            <person name="Kim S.-J."/>
            <person name="Kim J.-S."/>
            <person name="Hong S.-B."/>
            <person name="Kwon S.-W."/>
        </authorList>
    </citation>
    <scope>NUCLEOTIDE SEQUENCE [LARGE SCALE GENOMIC DNA]</scope>
    <source>
        <strain evidence="1 2">MFER-1</strain>
    </source>
</reference>
<dbReference type="Pfam" id="PF17132">
    <property type="entry name" value="Glyco_hydro_106"/>
    <property type="match status" value="1"/>
</dbReference>
<evidence type="ECO:0008006" key="3">
    <source>
        <dbReference type="Google" id="ProtNLM"/>
    </source>
</evidence>
<accession>A0A7Z2ZN41</accession>